<gene>
    <name evidence="10" type="ORF">V6X64_03085</name>
</gene>
<dbReference type="InterPro" id="IPR024934">
    <property type="entry name" value="Rubredoxin-like_dom"/>
</dbReference>
<organism evidence="10 11">
    <name type="scientific">Spiribacter onubensis</name>
    <dbReference type="NCBI Taxonomy" id="3122420"/>
    <lineage>
        <taxon>Bacteria</taxon>
        <taxon>Pseudomonadati</taxon>
        <taxon>Pseudomonadota</taxon>
        <taxon>Gammaproteobacteria</taxon>
        <taxon>Chromatiales</taxon>
        <taxon>Ectothiorhodospiraceae</taxon>
        <taxon>Spiribacter</taxon>
    </lineage>
</organism>
<evidence type="ECO:0000313" key="10">
    <source>
        <dbReference type="EMBL" id="MEX0385979.1"/>
    </source>
</evidence>
<dbReference type="PROSITE" id="PS50903">
    <property type="entry name" value="RUBREDOXIN_LIKE"/>
    <property type="match status" value="1"/>
</dbReference>
<keyword evidence="6" id="KW-0274">FAD</keyword>
<comment type="cofactor">
    <cofactor evidence="1">
        <name>FAD</name>
        <dbReference type="ChEBI" id="CHEBI:57692"/>
    </cofactor>
</comment>
<dbReference type="PROSITE" id="PS00202">
    <property type="entry name" value="RUBREDOXIN"/>
    <property type="match status" value="1"/>
</dbReference>
<dbReference type="InterPro" id="IPR050260">
    <property type="entry name" value="FAD-bd_OxRdtase"/>
</dbReference>
<evidence type="ECO:0000256" key="2">
    <source>
        <dbReference type="ARBA" id="ARBA00006442"/>
    </source>
</evidence>
<dbReference type="EMBL" id="JBAKFJ010000001">
    <property type="protein sequence ID" value="MEX0385979.1"/>
    <property type="molecule type" value="Genomic_DNA"/>
</dbReference>
<protein>
    <submittedName>
        <fullName evidence="10">FAD-dependent oxidoreductase</fullName>
    </submittedName>
</protein>
<keyword evidence="11" id="KW-1185">Reference proteome</keyword>
<name>A0ABV3S776_9GAMM</name>
<dbReference type="SUPFAM" id="SSF57802">
    <property type="entry name" value="Rubredoxin-like"/>
    <property type="match status" value="1"/>
</dbReference>
<sequence length="457" mass="48558">MTAGKSETPYRQYLCVVCGYIYDEAVGDPDGGLAPGTRFEDIPDDWVCPDCGVTKADFVPLEEAVMERPANARQPPQPAENAAQTVIIGAGMGGWAVAEALRRADPERAIVMITSDDGAFYPKPRLSTAAGEGLTPDDLILNDGTAQAARLGVTLMAHTRALRIDRERRRVLTPRGGVPYAQLILALGATQRPLPLPPGSSGQPMSVNALNDYRQLRSTIDDGTASVLIIGGGLIGCEFANDLTVAGHEVTLVERSDRLLASLIPQGASEALRSHLTSADVRIHTGRTIQNLVGNTEQGFSARLDDGGHWQGDIVISALGLAPSTGLADAAGLRTSRGIVVDSKLRTSDPLIHAIGDCVEYEGAVRPYVRALRRQAEIIAASLTGGDAAYDGTPDTINIKTTLYPLAVREPIEAGEWHQLDSDRWIHYAGDRCDGFALGGPAVADSKRAEQWLGGKA</sequence>
<dbReference type="InterPro" id="IPR023753">
    <property type="entry name" value="FAD/NAD-binding_dom"/>
</dbReference>
<dbReference type="Pfam" id="PF00301">
    <property type="entry name" value="Rubredoxin"/>
    <property type="match status" value="1"/>
</dbReference>
<dbReference type="InterPro" id="IPR024935">
    <property type="entry name" value="Rubredoxin_dom"/>
</dbReference>
<keyword evidence="4" id="KW-0285">Flavoprotein</keyword>
<reference evidence="10 11" key="1">
    <citation type="submission" date="2024-02" db="EMBL/GenBank/DDBJ databases">
        <title>New especies of Spiribacter isolated from saline water.</title>
        <authorList>
            <person name="Leon M.J."/>
            <person name="De La Haba R."/>
            <person name="Sanchez-Porro C."/>
            <person name="Ventosa A."/>
        </authorList>
    </citation>
    <scope>NUCLEOTIDE SEQUENCE [LARGE SCALE GENOMIC DNA]</scope>
    <source>
        <strain evidence="11">ag22IC4-227</strain>
    </source>
</reference>
<dbReference type="CDD" id="cd00730">
    <property type="entry name" value="rubredoxin"/>
    <property type="match status" value="1"/>
</dbReference>
<evidence type="ECO:0000313" key="11">
    <source>
        <dbReference type="Proteomes" id="UP001556653"/>
    </source>
</evidence>
<dbReference type="Proteomes" id="UP001556653">
    <property type="component" value="Unassembled WGS sequence"/>
</dbReference>
<dbReference type="InterPro" id="IPR018527">
    <property type="entry name" value="Rubredoxin_Fe_BS"/>
</dbReference>
<keyword evidence="3" id="KW-0813">Transport</keyword>
<dbReference type="PRINTS" id="PR00163">
    <property type="entry name" value="RUBREDOXIN"/>
</dbReference>
<dbReference type="InterPro" id="IPR036188">
    <property type="entry name" value="FAD/NAD-bd_sf"/>
</dbReference>
<evidence type="ECO:0000256" key="1">
    <source>
        <dbReference type="ARBA" id="ARBA00001974"/>
    </source>
</evidence>
<evidence type="ECO:0000259" key="9">
    <source>
        <dbReference type="PROSITE" id="PS50903"/>
    </source>
</evidence>
<feature type="domain" description="Rubredoxin-like" evidence="9">
    <location>
        <begin position="10"/>
        <end position="61"/>
    </location>
</feature>
<dbReference type="PRINTS" id="PR00368">
    <property type="entry name" value="FADPNR"/>
</dbReference>
<keyword evidence="8" id="KW-0408">Iron</keyword>
<comment type="similarity">
    <text evidence="2">Belongs to the FAD-dependent oxidoreductase family.</text>
</comment>
<dbReference type="Gene3D" id="2.20.28.10">
    <property type="match status" value="1"/>
</dbReference>
<dbReference type="PRINTS" id="PR00411">
    <property type="entry name" value="PNDRDTASEI"/>
</dbReference>
<keyword evidence="7" id="KW-0249">Electron transport</keyword>
<evidence type="ECO:0000256" key="7">
    <source>
        <dbReference type="ARBA" id="ARBA00022982"/>
    </source>
</evidence>
<evidence type="ECO:0000256" key="5">
    <source>
        <dbReference type="ARBA" id="ARBA00022723"/>
    </source>
</evidence>
<evidence type="ECO:0000256" key="8">
    <source>
        <dbReference type="ARBA" id="ARBA00023004"/>
    </source>
</evidence>
<keyword evidence="5" id="KW-0479">Metal-binding</keyword>
<dbReference type="PANTHER" id="PTHR43429">
    <property type="entry name" value="PYRIDINE NUCLEOTIDE-DISULFIDE OXIDOREDUCTASE DOMAIN-CONTAINING"/>
    <property type="match status" value="1"/>
</dbReference>
<dbReference type="Pfam" id="PF07992">
    <property type="entry name" value="Pyr_redox_2"/>
    <property type="match status" value="1"/>
</dbReference>
<accession>A0ABV3S776</accession>
<evidence type="ECO:0000256" key="4">
    <source>
        <dbReference type="ARBA" id="ARBA00022630"/>
    </source>
</evidence>
<dbReference type="SUPFAM" id="SSF51905">
    <property type="entry name" value="FAD/NAD(P)-binding domain"/>
    <property type="match status" value="2"/>
</dbReference>
<evidence type="ECO:0000256" key="3">
    <source>
        <dbReference type="ARBA" id="ARBA00022448"/>
    </source>
</evidence>
<evidence type="ECO:0000256" key="6">
    <source>
        <dbReference type="ARBA" id="ARBA00022827"/>
    </source>
</evidence>
<proteinExistence type="inferred from homology"/>
<dbReference type="RefSeq" id="WP_367966461.1">
    <property type="nucleotide sequence ID" value="NZ_JBAKFJ010000001.1"/>
</dbReference>
<comment type="caution">
    <text evidence="10">The sequence shown here is derived from an EMBL/GenBank/DDBJ whole genome shotgun (WGS) entry which is preliminary data.</text>
</comment>
<dbReference type="Gene3D" id="3.50.50.60">
    <property type="entry name" value="FAD/NAD(P)-binding domain"/>
    <property type="match status" value="2"/>
</dbReference>
<dbReference type="PANTHER" id="PTHR43429:SF3">
    <property type="entry name" value="NITRITE REDUCTASE [NAD(P)H]"/>
    <property type="match status" value="1"/>
</dbReference>